<dbReference type="OrthoDB" id="420519at2759"/>
<accession>A0A5B7DHP4</accession>
<gene>
    <name evidence="7" type="ORF">E2C01_013568</name>
</gene>
<keyword evidence="8" id="KW-1185">Reference proteome</keyword>
<sequence length="523" mass="59244">MGCCGDNGGPVREEERRLTDVVWLVAFFLFLVLMASIFLQYNGIFIGAFALVFGDPLRVVNGYDSFGNVCGSDNEDMKGHQDSLLVFSGQDVTDYSYVLFFDVNDLDGSLKTCVKECPDRTLHTLQDIHDFYNRTGSKLCRYDYDKYDEDVRWMDDLPYPSVNASLLLNDCPKLPIFQSKPVLNRCVPLKGEGLRGVLYNLYGYLNTMDVLEQVLADLYASWHLILIFIFITLLASVLLWWSYISVRLQLDSSPMEQTLMETVRNERALLVYAILSTIIMVILIVLVVYVKPHIAMVAELFKHAGGCLTHHPTLLLQPVVTFVVLLGLFFLCKDPENSCARCGLRACSCCLWCFENFLKYMNHNAYTVTATRGTPFCTSAKIAWQVVVTNMLQVATVNSVGDLMLFLAKVAVTGTVCCIALPVLHADPTLHLYAIPLIVIAVFAFFITHCVFSVYEMAVDTLFLCFSDDYNTYDTTDGRELVADKELYEFMVKHEDIDYKKSHKSRHSEVPETIRFKEVQEAV</sequence>
<evidence type="ECO:0000256" key="3">
    <source>
        <dbReference type="ARBA" id="ARBA00022692"/>
    </source>
</evidence>
<dbReference type="PANTHER" id="PTHR12385">
    <property type="entry name" value="CHOLINE TRANSPORTER-LIKE (SLC FAMILY 44)"/>
    <property type="match status" value="1"/>
</dbReference>
<proteinExistence type="inferred from homology"/>
<evidence type="ECO:0000256" key="4">
    <source>
        <dbReference type="ARBA" id="ARBA00022989"/>
    </source>
</evidence>
<evidence type="ECO:0000256" key="6">
    <source>
        <dbReference type="RuleBase" id="RU368066"/>
    </source>
</evidence>
<dbReference type="AlphaFoldDB" id="A0A5B7DHP4"/>
<dbReference type="GO" id="GO:0022857">
    <property type="term" value="F:transmembrane transporter activity"/>
    <property type="evidence" value="ECO:0007669"/>
    <property type="project" value="UniProtKB-UniRule"/>
</dbReference>
<keyword evidence="3 6" id="KW-0812">Transmembrane</keyword>
<feature type="transmembrane region" description="Helical" evidence="6">
    <location>
        <begin position="21"/>
        <end position="54"/>
    </location>
</feature>
<dbReference type="GO" id="GO:0005886">
    <property type="term" value="C:plasma membrane"/>
    <property type="evidence" value="ECO:0007669"/>
    <property type="project" value="UniProtKB-SubCell"/>
</dbReference>
<evidence type="ECO:0000313" key="8">
    <source>
        <dbReference type="Proteomes" id="UP000324222"/>
    </source>
</evidence>
<evidence type="ECO:0000256" key="2">
    <source>
        <dbReference type="ARBA" id="ARBA00007168"/>
    </source>
</evidence>
<feature type="transmembrane region" description="Helical" evidence="6">
    <location>
        <begin position="430"/>
        <end position="455"/>
    </location>
</feature>
<dbReference type="Proteomes" id="UP000324222">
    <property type="component" value="Unassembled WGS sequence"/>
</dbReference>
<name>A0A5B7DHP4_PORTR</name>
<protein>
    <recommendedName>
        <fullName evidence="6">Choline transporter-like protein</fullName>
    </recommendedName>
</protein>
<organism evidence="7 8">
    <name type="scientific">Portunus trituberculatus</name>
    <name type="common">Swimming crab</name>
    <name type="synonym">Neptunus trituberculatus</name>
    <dbReference type="NCBI Taxonomy" id="210409"/>
    <lineage>
        <taxon>Eukaryota</taxon>
        <taxon>Metazoa</taxon>
        <taxon>Ecdysozoa</taxon>
        <taxon>Arthropoda</taxon>
        <taxon>Crustacea</taxon>
        <taxon>Multicrustacea</taxon>
        <taxon>Malacostraca</taxon>
        <taxon>Eumalacostraca</taxon>
        <taxon>Eucarida</taxon>
        <taxon>Decapoda</taxon>
        <taxon>Pleocyemata</taxon>
        <taxon>Brachyura</taxon>
        <taxon>Eubrachyura</taxon>
        <taxon>Portunoidea</taxon>
        <taxon>Portunidae</taxon>
        <taxon>Portuninae</taxon>
        <taxon>Portunus</taxon>
    </lineage>
</organism>
<feature type="transmembrane region" description="Helical" evidence="6">
    <location>
        <begin position="222"/>
        <end position="248"/>
    </location>
</feature>
<dbReference type="Pfam" id="PF04515">
    <property type="entry name" value="Choline_transpo"/>
    <property type="match status" value="1"/>
</dbReference>
<comment type="similarity">
    <text evidence="2 6">Belongs to the CTL (choline transporter-like) family.</text>
</comment>
<keyword evidence="5 6" id="KW-0472">Membrane</keyword>
<feature type="transmembrane region" description="Helical" evidence="6">
    <location>
        <begin position="403"/>
        <end position="424"/>
    </location>
</feature>
<dbReference type="PANTHER" id="PTHR12385:SF12">
    <property type="entry name" value="CHOLINE TRANSPORTER-LIKE PROTEIN"/>
    <property type="match status" value="1"/>
</dbReference>
<feature type="transmembrane region" description="Helical" evidence="6">
    <location>
        <begin position="310"/>
        <end position="331"/>
    </location>
</feature>
<dbReference type="EMBL" id="VSRR010000891">
    <property type="protein sequence ID" value="MPC20615.1"/>
    <property type="molecule type" value="Genomic_DNA"/>
</dbReference>
<comment type="caution">
    <text evidence="6">Lacks conserved residue(s) required for the propagation of feature annotation.</text>
</comment>
<evidence type="ECO:0000256" key="5">
    <source>
        <dbReference type="ARBA" id="ARBA00023136"/>
    </source>
</evidence>
<reference evidence="7 8" key="1">
    <citation type="submission" date="2019-05" db="EMBL/GenBank/DDBJ databases">
        <title>Another draft genome of Portunus trituberculatus and its Hox gene families provides insights of decapod evolution.</title>
        <authorList>
            <person name="Jeong J.-H."/>
            <person name="Song I."/>
            <person name="Kim S."/>
            <person name="Choi T."/>
            <person name="Kim D."/>
            <person name="Ryu S."/>
            <person name="Kim W."/>
        </authorList>
    </citation>
    <scope>NUCLEOTIDE SEQUENCE [LARGE SCALE GENOMIC DNA]</scope>
    <source>
        <tissue evidence="7">Muscle</tissue>
    </source>
</reference>
<comment type="function">
    <text evidence="6">Choline transporter.</text>
</comment>
<keyword evidence="4 6" id="KW-1133">Transmembrane helix</keyword>
<evidence type="ECO:0000256" key="1">
    <source>
        <dbReference type="ARBA" id="ARBA00004141"/>
    </source>
</evidence>
<comment type="caution">
    <text evidence="7">The sequence shown here is derived from an EMBL/GenBank/DDBJ whole genome shotgun (WGS) entry which is preliminary data.</text>
</comment>
<comment type="subcellular location">
    <subcellularLocation>
        <location evidence="6">Cell membrane</location>
        <topology evidence="6">Multi-pass membrane protein</topology>
    </subcellularLocation>
    <subcellularLocation>
        <location evidence="1">Membrane</location>
        <topology evidence="1">Multi-pass membrane protein</topology>
    </subcellularLocation>
</comment>
<dbReference type="InterPro" id="IPR007603">
    <property type="entry name" value="Choline_transptr-like"/>
</dbReference>
<evidence type="ECO:0000313" key="7">
    <source>
        <dbReference type="EMBL" id="MPC20615.1"/>
    </source>
</evidence>
<feature type="transmembrane region" description="Helical" evidence="6">
    <location>
        <begin position="269"/>
        <end position="290"/>
    </location>
</feature>